<name>A0A367ZRM1_9BACT</name>
<evidence type="ECO:0000256" key="1">
    <source>
        <dbReference type="SAM" id="SignalP"/>
    </source>
</evidence>
<dbReference type="PANTHER" id="PTHR36842">
    <property type="entry name" value="PROTEIN TOLB HOMOLOG"/>
    <property type="match status" value="1"/>
</dbReference>
<accession>A0A367ZRM1</accession>
<dbReference type="SUPFAM" id="SSF82171">
    <property type="entry name" value="DPP6 N-terminal domain-like"/>
    <property type="match status" value="1"/>
</dbReference>
<evidence type="ECO:0000313" key="3">
    <source>
        <dbReference type="EMBL" id="RCK80768.1"/>
    </source>
</evidence>
<keyword evidence="1" id="KW-0732">Signal</keyword>
<feature type="domain" description="Prolow-density lipoprotein receptor-related protein 1-like beta-propeller" evidence="2">
    <location>
        <begin position="37"/>
        <end position="192"/>
    </location>
</feature>
<dbReference type="InterPro" id="IPR032485">
    <property type="entry name" value="LRP1-like_beta_prop"/>
</dbReference>
<dbReference type="Gene3D" id="2.120.10.30">
    <property type="entry name" value="TolB, C-terminal domain"/>
    <property type="match status" value="1"/>
</dbReference>
<feature type="chain" id="PRO_5016885848" evidence="1">
    <location>
        <begin position="24"/>
        <end position="284"/>
    </location>
</feature>
<proteinExistence type="predicted"/>
<dbReference type="Proteomes" id="UP000252355">
    <property type="component" value="Unassembled WGS sequence"/>
</dbReference>
<sequence length="284" mass="31388">MRIVSTLLCLGLLSAFILLTAGAPLGAQEAAPPTGKILYVDTSEPGKTYLATINPDGTGKVRLTPAYFNIVFPRSCETSGWIGFTNKTPDMKSEVYLLSRDAKKIKKILEGVALEGFSPNGKFLLYTTCDQKAELYSYSIESKQATQISQNLRVTAADWSPDSEWIAVSVLTDDGTNDLYMISTMAQGIVRLTQTPGVNESFPVFTRDGKFLAYISDRNGENEIEYLDLAAKKIQRPLIMGMYPAVSPDKNWVTYEHEGRIAISRGDGMETKVLTAGRTPWWMK</sequence>
<dbReference type="InterPro" id="IPR011042">
    <property type="entry name" value="6-blade_b-propeller_TolB-like"/>
</dbReference>
<protein>
    <submittedName>
        <fullName evidence="3">TolB protein</fullName>
    </submittedName>
</protein>
<comment type="caution">
    <text evidence="3">The sequence shown here is derived from an EMBL/GenBank/DDBJ whole genome shotgun (WGS) entry which is preliminary data.</text>
</comment>
<dbReference type="PANTHER" id="PTHR36842:SF1">
    <property type="entry name" value="PROTEIN TOLB"/>
    <property type="match status" value="1"/>
</dbReference>
<dbReference type="AlphaFoldDB" id="A0A367ZRM1"/>
<dbReference type="EMBL" id="QOQW01000004">
    <property type="protein sequence ID" value="RCK80768.1"/>
    <property type="molecule type" value="Genomic_DNA"/>
</dbReference>
<gene>
    <name evidence="3" type="ORF">OZSIB_2656</name>
</gene>
<evidence type="ECO:0000313" key="4">
    <source>
        <dbReference type="Proteomes" id="UP000252355"/>
    </source>
</evidence>
<evidence type="ECO:0000259" key="2">
    <source>
        <dbReference type="Pfam" id="PF16472"/>
    </source>
</evidence>
<dbReference type="Pfam" id="PF16472">
    <property type="entry name" value="DUF5050"/>
    <property type="match status" value="1"/>
</dbReference>
<feature type="signal peptide" evidence="1">
    <location>
        <begin position="1"/>
        <end position="23"/>
    </location>
</feature>
<reference evidence="3 4" key="1">
    <citation type="submission" date="2018-05" db="EMBL/GenBank/DDBJ databases">
        <title>A metagenomic window into the 2 km-deep terrestrial subsurface aquifer revealed taxonomically and functionally diverse microbial community comprising novel uncultured bacterial lineages.</title>
        <authorList>
            <person name="Kadnikov V.V."/>
            <person name="Mardanov A.V."/>
            <person name="Beletsky A.V."/>
            <person name="Banks D."/>
            <person name="Pimenov N.V."/>
            <person name="Frank Y.A."/>
            <person name="Karnachuk O.V."/>
            <person name="Ravin N.V."/>
        </authorList>
    </citation>
    <scope>NUCLEOTIDE SEQUENCE [LARGE SCALE GENOMIC DNA]</scope>
    <source>
        <strain evidence="3">BY5</strain>
    </source>
</reference>
<organism evidence="3 4">
    <name type="scientific">Candidatus Ozemobacter sibiricus</name>
    <dbReference type="NCBI Taxonomy" id="2268124"/>
    <lineage>
        <taxon>Bacteria</taxon>
        <taxon>Candidatus Ozemobacteria</taxon>
        <taxon>Candidatus Ozemobacterales</taxon>
        <taxon>Candidatus Ozemobacteraceae</taxon>
        <taxon>Candidatus Ozemobacter</taxon>
    </lineage>
</organism>